<evidence type="ECO:0000256" key="1">
    <source>
        <dbReference type="ARBA" id="ARBA00022737"/>
    </source>
</evidence>
<dbReference type="AlphaFoldDB" id="A0A8S1P4Q2"/>
<dbReference type="PANTHER" id="PTHR43215:SF14">
    <property type="entry name" value="RADIAL SPOKE HEAD 1 HOMOLOG"/>
    <property type="match status" value="1"/>
</dbReference>
<dbReference type="Proteomes" id="UP000692954">
    <property type="component" value="Unassembled WGS sequence"/>
</dbReference>
<dbReference type="EMBL" id="CAJJDN010000069">
    <property type="protein sequence ID" value="CAD8097979.1"/>
    <property type="molecule type" value="Genomic_DNA"/>
</dbReference>
<evidence type="ECO:0000313" key="2">
    <source>
        <dbReference type="EMBL" id="CAD8097979.1"/>
    </source>
</evidence>
<dbReference type="PANTHER" id="PTHR43215">
    <property type="entry name" value="RADIAL SPOKE HEAD 1 HOMOLOG"/>
    <property type="match status" value="1"/>
</dbReference>
<dbReference type="Pfam" id="PF02493">
    <property type="entry name" value="MORN"/>
    <property type="match status" value="8"/>
</dbReference>
<dbReference type="OrthoDB" id="293284at2759"/>
<reference evidence="2" key="1">
    <citation type="submission" date="2021-01" db="EMBL/GenBank/DDBJ databases">
        <authorList>
            <consortium name="Genoscope - CEA"/>
            <person name="William W."/>
        </authorList>
    </citation>
    <scope>NUCLEOTIDE SEQUENCE</scope>
</reference>
<sequence>MASPNQTQKDRYKGEYQALNKVRHGFGTYIYENSFFTYEGQWVNGVKEGQGILKMKDGSYYQGNFEQGEIQGHGEFHYANGSMYVGEFHQGEKNGQGVFSSPAMTYEGQWYLNCMQGTGILQTPTYRIEGTFLQHKPHGHCNYYSEEYNYIGEFDKGKRSGKGKYESQIEDYEGEFLDDKKHGQGILVKKGENPYYYAGEFFQDNPTCIIFIYFCANKQTQFQIRSSTRRTYRPKSKKRRTSY</sequence>
<dbReference type="GO" id="GO:0005829">
    <property type="term" value="C:cytosol"/>
    <property type="evidence" value="ECO:0007669"/>
    <property type="project" value="TreeGrafter"/>
</dbReference>
<proteinExistence type="predicted"/>
<dbReference type="SMART" id="SM00698">
    <property type="entry name" value="MORN"/>
    <property type="match status" value="7"/>
</dbReference>
<gene>
    <name evidence="2" type="ORF">PSON_ATCC_30995.1.T0690160</name>
</gene>
<evidence type="ECO:0000313" key="3">
    <source>
        <dbReference type="Proteomes" id="UP000692954"/>
    </source>
</evidence>
<protein>
    <recommendedName>
        <fullName evidence="4">MORN repeat protein</fullName>
    </recommendedName>
</protein>
<keyword evidence="1" id="KW-0677">Repeat</keyword>
<keyword evidence="3" id="KW-1185">Reference proteome</keyword>
<comment type="caution">
    <text evidence="2">The sequence shown here is derived from an EMBL/GenBank/DDBJ whole genome shotgun (WGS) entry which is preliminary data.</text>
</comment>
<accession>A0A8S1P4Q2</accession>
<evidence type="ECO:0008006" key="4">
    <source>
        <dbReference type="Google" id="ProtNLM"/>
    </source>
</evidence>
<name>A0A8S1P4Q2_9CILI</name>
<dbReference type="InterPro" id="IPR003409">
    <property type="entry name" value="MORN"/>
</dbReference>
<organism evidence="2 3">
    <name type="scientific">Paramecium sonneborni</name>
    <dbReference type="NCBI Taxonomy" id="65129"/>
    <lineage>
        <taxon>Eukaryota</taxon>
        <taxon>Sar</taxon>
        <taxon>Alveolata</taxon>
        <taxon>Ciliophora</taxon>
        <taxon>Intramacronucleata</taxon>
        <taxon>Oligohymenophorea</taxon>
        <taxon>Peniculida</taxon>
        <taxon>Parameciidae</taxon>
        <taxon>Paramecium</taxon>
    </lineage>
</organism>